<feature type="transmembrane region" description="Helical" evidence="3">
    <location>
        <begin position="372"/>
        <end position="395"/>
    </location>
</feature>
<keyword evidence="5" id="KW-1185">Reference proteome</keyword>
<dbReference type="SMART" id="SM01411">
    <property type="entry name" value="Ephrin_rec_like"/>
    <property type="match status" value="1"/>
</dbReference>
<dbReference type="Gene3D" id="3.80.10.10">
    <property type="entry name" value="Ribonuclease Inhibitor"/>
    <property type="match status" value="1"/>
</dbReference>
<dbReference type="PANTHER" id="PTHR11319:SF35">
    <property type="entry name" value="OUTER MEMBRANE PROTEIN PMPC-RELATED"/>
    <property type="match status" value="1"/>
</dbReference>
<feature type="transmembrane region" description="Helical" evidence="3">
    <location>
        <begin position="633"/>
        <end position="653"/>
    </location>
</feature>
<evidence type="ECO:0000256" key="2">
    <source>
        <dbReference type="ARBA" id="ARBA00022737"/>
    </source>
</evidence>
<dbReference type="PANTHER" id="PTHR11319">
    <property type="entry name" value="G PROTEIN-COUPLED RECEPTOR-RELATED"/>
    <property type="match status" value="1"/>
</dbReference>
<protein>
    <submittedName>
        <fullName evidence="4">Uncharacterized protein</fullName>
    </submittedName>
</protein>
<dbReference type="SUPFAM" id="SSF52058">
    <property type="entry name" value="L domain-like"/>
    <property type="match status" value="1"/>
</dbReference>
<feature type="transmembrane region" description="Helical" evidence="3">
    <location>
        <begin position="721"/>
        <end position="746"/>
    </location>
</feature>
<feature type="transmembrane region" description="Helical" evidence="3">
    <location>
        <begin position="690"/>
        <end position="709"/>
    </location>
</feature>
<evidence type="ECO:0000313" key="5">
    <source>
        <dbReference type="Proteomes" id="UP001163046"/>
    </source>
</evidence>
<comment type="caution">
    <text evidence="4">The sequence shown here is derived from an EMBL/GenBank/DDBJ whole genome shotgun (WGS) entry which is preliminary data.</text>
</comment>
<sequence length="803" mass="90752">MLTRIALETLEGPADKLSFLDLGSNLLTSVPDLSGLNYVQLLSLADNQIDYLPASVFQYLSVINYMLLHGNAIKHIEEKGFHGLNNLHYLTIFSNPLRILPAGIFHEMKSNTKTVITCKNIQRFPIGICTVVIECAPSESAHIIFEDVGRFTLLFDRLRFSGFSCARCNSSTLCYNCSFCSPGTYSTEGICVECPAGGFYQDEMGEIEFKTCGNGTYVSEERHPGKRATDCWACPYGTLSNETAGYRACKCLHGFYRLDRFGSCSACPAYGINCKNDTAILAPNYFWNWTTEQTKVFYKGFVDNINTLGPEYNKSFSAFTGSLPKPLKCPRSASCMGGIDSKCNVGYQGIVCATCTSDHYLRFNTCLQCPRMTVAILSSLGVIAAFVVVFMMVLWGDSKATENSRTIADVIMSCFKIVIGFYQVVTGIFSALVRVQWPVALISIEKYINFFEGNIFQFAPLSCIHSRLRLDQFQKFSTVISVNASVVVLILLYLLLKYRYIKKRLDCPDSEKLQAMSTLKKSSYRNIFLFLLASYPITCNAIIRILPLPGSCVEICSTYDEKECKSFLRADYSIECFTPRHWLYGSIAAVFAFYPAKFPLVMLLLIYKFRDSSAGENISFGLRVFFENYKDKFWFWEIIEMYRKLILTSLIFFFGTDKLSQNGLTMFIVGTFGVAYTFLRPIKSKFEDRLQTLVLWVIFFDVCLAVMNTNCDVSASHNGNYSIAVNILFVLLNSSVLLVALGKGFLHMKFFWKKMSSCLMQCFHFCCRGAVYLKRKLASFLDSLTFTTQTTQFERQPLIQESN</sequence>
<dbReference type="InterPro" id="IPR032675">
    <property type="entry name" value="LRR_dom_sf"/>
</dbReference>
<evidence type="ECO:0000256" key="1">
    <source>
        <dbReference type="ARBA" id="ARBA00022614"/>
    </source>
</evidence>
<gene>
    <name evidence="4" type="ORF">OS493_004492</name>
</gene>
<dbReference type="InterPro" id="IPR003591">
    <property type="entry name" value="Leu-rich_rpt_typical-subtyp"/>
</dbReference>
<proteinExistence type="predicted"/>
<feature type="transmembrane region" description="Helical" evidence="3">
    <location>
        <begin position="407"/>
        <end position="433"/>
    </location>
</feature>
<dbReference type="Pfam" id="PF13855">
    <property type="entry name" value="LRR_8"/>
    <property type="match status" value="1"/>
</dbReference>
<keyword evidence="3" id="KW-0812">Transmembrane</keyword>
<feature type="transmembrane region" description="Helical" evidence="3">
    <location>
        <begin position="527"/>
        <end position="546"/>
    </location>
</feature>
<name>A0A9X0D074_9CNID</name>
<dbReference type="PROSITE" id="PS51450">
    <property type="entry name" value="LRR"/>
    <property type="match status" value="1"/>
</dbReference>
<feature type="transmembrane region" description="Helical" evidence="3">
    <location>
        <begin position="582"/>
        <end position="607"/>
    </location>
</feature>
<dbReference type="SMART" id="SM00369">
    <property type="entry name" value="LRR_TYP"/>
    <property type="match status" value="3"/>
</dbReference>
<evidence type="ECO:0000256" key="3">
    <source>
        <dbReference type="SAM" id="Phobius"/>
    </source>
</evidence>
<accession>A0A9X0D074</accession>
<dbReference type="InterPro" id="IPR001611">
    <property type="entry name" value="Leu-rich_rpt"/>
</dbReference>
<keyword evidence="3" id="KW-0472">Membrane</keyword>
<keyword evidence="3" id="KW-1133">Transmembrane helix</keyword>
<keyword evidence="1" id="KW-0433">Leucine-rich repeat</keyword>
<dbReference type="EMBL" id="MU826351">
    <property type="protein sequence ID" value="KAJ7380908.1"/>
    <property type="molecule type" value="Genomic_DNA"/>
</dbReference>
<organism evidence="4 5">
    <name type="scientific">Desmophyllum pertusum</name>
    <dbReference type="NCBI Taxonomy" id="174260"/>
    <lineage>
        <taxon>Eukaryota</taxon>
        <taxon>Metazoa</taxon>
        <taxon>Cnidaria</taxon>
        <taxon>Anthozoa</taxon>
        <taxon>Hexacorallia</taxon>
        <taxon>Scleractinia</taxon>
        <taxon>Caryophylliina</taxon>
        <taxon>Caryophylliidae</taxon>
        <taxon>Desmophyllum</taxon>
    </lineage>
</organism>
<dbReference type="Proteomes" id="UP001163046">
    <property type="component" value="Unassembled WGS sequence"/>
</dbReference>
<evidence type="ECO:0000313" key="4">
    <source>
        <dbReference type="EMBL" id="KAJ7380908.1"/>
    </source>
</evidence>
<keyword evidence="2" id="KW-0677">Repeat</keyword>
<reference evidence="4" key="1">
    <citation type="submission" date="2023-01" db="EMBL/GenBank/DDBJ databases">
        <title>Genome assembly of the deep-sea coral Lophelia pertusa.</title>
        <authorList>
            <person name="Herrera S."/>
            <person name="Cordes E."/>
        </authorList>
    </citation>
    <scope>NUCLEOTIDE SEQUENCE</scope>
    <source>
        <strain evidence="4">USNM1676648</strain>
        <tissue evidence="4">Polyp</tissue>
    </source>
</reference>
<feature type="transmembrane region" description="Helical" evidence="3">
    <location>
        <begin position="476"/>
        <end position="496"/>
    </location>
</feature>
<dbReference type="OrthoDB" id="10062419at2759"/>
<dbReference type="AlphaFoldDB" id="A0A9X0D074"/>
<feature type="transmembrane region" description="Helical" evidence="3">
    <location>
        <begin position="659"/>
        <end position="678"/>
    </location>
</feature>